<reference evidence="1 2" key="1">
    <citation type="submission" date="2018-01" db="EMBL/GenBank/DDBJ databases">
        <title>G. obscuriglobus.</title>
        <authorList>
            <person name="Franke J."/>
            <person name="Blomberg W."/>
            <person name="Selmecki A."/>
        </authorList>
    </citation>
    <scope>NUCLEOTIDE SEQUENCE [LARGE SCALE GENOMIC DNA]</scope>
    <source>
        <strain evidence="1 2">DSM 5831</strain>
    </source>
</reference>
<evidence type="ECO:0000313" key="2">
    <source>
        <dbReference type="Proteomes" id="UP000245802"/>
    </source>
</evidence>
<dbReference type="EMBL" id="CP025958">
    <property type="protein sequence ID" value="AWM38854.1"/>
    <property type="molecule type" value="Genomic_DNA"/>
</dbReference>
<dbReference type="NCBIfam" id="TIGR02996">
    <property type="entry name" value="rpt_mate_G_obs"/>
    <property type="match status" value="1"/>
</dbReference>
<dbReference type="Gene3D" id="3.30.1390.10">
    <property type="match status" value="1"/>
</dbReference>
<name>A0A2Z3HB57_9BACT</name>
<dbReference type="KEGG" id="gog:C1280_18950"/>
<accession>A0A2Z3HB57</accession>
<organism evidence="1 2">
    <name type="scientific">Gemmata obscuriglobus</name>
    <dbReference type="NCBI Taxonomy" id="114"/>
    <lineage>
        <taxon>Bacteria</taxon>
        <taxon>Pseudomonadati</taxon>
        <taxon>Planctomycetota</taxon>
        <taxon>Planctomycetia</taxon>
        <taxon>Gemmatales</taxon>
        <taxon>Gemmataceae</taxon>
        <taxon>Gemmata</taxon>
    </lineage>
</organism>
<sequence>MSDEAAFLEALKTNPADDTVRLVYADWLDEHNAPRKAEYLRLVQAVASSEGDAANHPSGPRIVALAQELPAWWRFASASRFALMLNQFSDLVKTVKWCREITGCGLGEAKAALEASPTTVYACVPFEMAYSAYKLSPGESNARVRILAATRYPALVENSFRICVQCAAPRSHLAQSPRTELENEIRAVLNRVFLAMGVPLTESSFLEALSGQEVVLAGDLTRDQAQALTGELFATYLQRRSPAGWYLWCATTQSTAAFNT</sequence>
<dbReference type="OrthoDB" id="290508at2"/>
<proteinExistence type="predicted"/>
<protein>
    <submittedName>
        <fullName evidence="1">TIGR02996 domain-containing protein</fullName>
    </submittedName>
</protein>
<dbReference type="InterPro" id="IPR014719">
    <property type="entry name" value="Ribosomal_bL12_C/ClpS-like"/>
</dbReference>
<evidence type="ECO:0000313" key="1">
    <source>
        <dbReference type="EMBL" id="AWM38854.1"/>
    </source>
</evidence>
<dbReference type="AlphaFoldDB" id="A0A2Z3HB57"/>
<dbReference type="InterPro" id="IPR014338">
    <property type="entry name" value="CHP02996_rpt-companion-dom"/>
</dbReference>
<dbReference type="Proteomes" id="UP000245802">
    <property type="component" value="Chromosome"/>
</dbReference>
<keyword evidence="2" id="KW-1185">Reference proteome</keyword>
<gene>
    <name evidence="1" type="ORF">C1280_18950</name>
</gene>
<dbReference type="RefSeq" id="WP_071529291.1">
    <property type="nucleotide sequence ID" value="NZ_CP025958.1"/>
</dbReference>